<keyword evidence="5" id="KW-0472">Membrane</keyword>
<evidence type="ECO:0000256" key="3">
    <source>
        <dbReference type="ARBA" id="ARBA00022741"/>
    </source>
</evidence>
<keyword evidence="3" id="KW-0547">Nucleotide-binding</keyword>
<dbReference type="InterPro" id="IPR050334">
    <property type="entry name" value="Molybdenum_import_ModC"/>
</dbReference>
<dbReference type="AlphaFoldDB" id="A0A5D3WHA3"/>
<dbReference type="SUPFAM" id="SSF52540">
    <property type="entry name" value="P-loop containing nucleoside triphosphate hydrolases"/>
    <property type="match status" value="1"/>
</dbReference>
<dbReference type="RefSeq" id="WP_148896764.1">
    <property type="nucleotide sequence ID" value="NZ_VNIB01000013.1"/>
</dbReference>
<organism evidence="7 8">
    <name type="scientific">Geothermobacter ehrlichii</name>
    <dbReference type="NCBI Taxonomy" id="213224"/>
    <lineage>
        <taxon>Bacteria</taxon>
        <taxon>Pseudomonadati</taxon>
        <taxon>Thermodesulfobacteriota</taxon>
        <taxon>Desulfuromonadia</taxon>
        <taxon>Desulfuromonadales</taxon>
        <taxon>Geothermobacteraceae</taxon>
        <taxon>Geothermobacter</taxon>
    </lineage>
</organism>
<feature type="domain" description="ABC transporter" evidence="6">
    <location>
        <begin position="1"/>
        <end position="236"/>
    </location>
</feature>
<keyword evidence="8" id="KW-1185">Reference proteome</keyword>
<evidence type="ECO:0000313" key="8">
    <source>
        <dbReference type="Proteomes" id="UP000324159"/>
    </source>
</evidence>
<evidence type="ECO:0000256" key="5">
    <source>
        <dbReference type="ARBA" id="ARBA00023136"/>
    </source>
</evidence>
<dbReference type="InterPro" id="IPR003593">
    <property type="entry name" value="AAA+_ATPase"/>
</dbReference>
<dbReference type="EMBL" id="VNIB01000013">
    <property type="protein sequence ID" value="TYO96695.1"/>
    <property type="molecule type" value="Genomic_DNA"/>
</dbReference>
<keyword evidence="4 7" id="KW-0067">ATP-binding</keyword>
<dbReference type="CDD" id="cd03259">
    <property type="entry name" value="ABC_Carb_Solutes_like"/>
    <property type="match status" value="1"/>
</dbReference>
<dbReference type="PROSITE" id="PS50893">
    <property type="entry name" value="ABC_TRANSPORTER_2"/>
    <property type="match status" value="1"/>
</dbReference>
<dbReference type="Gene3D" id="2.40.50.100">
    <property type="match status" value="1"/>
</dbReference>
<dbReference type="Pfam" id="PF00005">
    <property type="entry name" value="ABC_tran"/>
    <property type="match status" value="1"/>
</dbReference>
<proteinExistence type="predicted"/>
<protein>
    <submittedName>
        <fullName evidence="7">Molybdate transport system ATP-binding protein/molybdate/tungstate transport system ATP-binding protein</fullName>
    </submittedName>
</protein>
<evidence type="ECO:0000256" key="2">
    <source>
        <dbReference type="ARBA" id="ARBA00022475"/>
    </source>
</evidence>
<keyword evidence="2" id="KW-1003">Cell membrane</keyword>
<evidence type="ECO:0000256" key="1">
    <source>
        <dbReference type="ARBA" id="ARBA00022448"/>
    </source>
</evidence>
<dbReference type="InterPro" id="IPR015853">
    <property type="entry name" value="ABC_transpr_FbpC"/>
</dbReference>
<dbReference type="PANTHER" id="PTHR43514">
    <property type="entry name" value="ABC TRANSPORTER I FAMILY MEMBER 10"/>
    <property type="match status" value="1"/>
</dbReference>
<dbReference type="SMART" id="SM00382">
    <property type="entry name" value="AAA"/>
    <property type="match status" value="1"/>
</dbReference>
<reference evidence="7 8" key="1">
    <citation type="submission" date="2019-07" db="EMBL/GenBank/DDBJ databases">
        <title>Genomic Encyclopedia of Type Strains, Phase IV (KMG-IV): sequencing the most valuable type-strain genomes for metagenomic binning, comparative biology and taxonomic classification.</title>
        <authorList>
            <person name="Goeker M."/>
        </authorList>
    </citation>
    <scope>NUCLEOTIDE SEQUENCE [LARGE SCALE GENOMIC DNA]</scope>
    <source>
        <strain evidence="7 8">SS015</strain>
    </source>
</reference>
<evidence type="ECO:0000259" key="6">
    <source>
        <dbReference type="PROSITE" id="PS50893"/>
    </source>
</evidence>
<dbReference type="InterPro" id="IPR003439">
    <property type="entry name" value="ABC_transporter-like_ATP-bd"/>
</dbReference>
<accession>A0A5D3WHA3</accession>
<dbReference type="GO" id="GO:0016887">
    <property type="term" value="F:ATP hydrolysis activity"/>
    <property type="evidence" value="ECO:0007669"/>
    <property type="project" value="InterPro"/>
</dbReference>
<evidence type="ECO:0000313" key="7">
    <source>
        <dbReference type="EMBL" id="TYO96695.1"/>
    </source>
</evidence>
<dbReference type="OrthoDB" id="9809450at2"/>
<dbReference type="Gene3D" id="3.40.50.300">
    <property type="entry name" value="P-loop containing nucleotide triphosphate hydrolases"/>
    <property type="match status" value="1"/>
</dbReference>
<dbReference type="PANTHER" id="PTHR43514:SF4">
    <property type="entry name" value="ABC TRANSPORTER I FAMILY MEMBER 10"/>
    <property type="match status" value="1"/>
</dbReference>
<name>A0A5D3WHA3_9BACT</name>
<dbReference type="GO" id="GO:0005524">
    <property type="term" value="F:ATP binding"/>
    <property type="evidence" value="ECO:0007669"/>
    <property type="project" value="UniProtKB-KW"/>
</dbReference>
<dbReference type="InterPro" id="IPR027417">
    <property type="entry name" value="P-loop_NTPase"/>
</dbReference>
<dbReference type="InterPro" id="IPR017871">
    <property type="entry name" value="ABC_transporter-like_CS"/>
</dbReference>
<dbReference type="InterPro" id="IPR008995">
    <property type="entry name" value="Mo/tungstate-bd_C_term_dom"/>
</dbReference>
<dbReference type="PROSITE" id="PS00211">
    <property type="entry name" value="ABC_TRANSPORTER_1"/>
    <property type="match status" value="1"/>
</dbReference>
<dbReference type="GO" id="GO:0015408">
    <property type="term" value="F:ABC-type ferric iron transporter activity"/>
    <property type="evidence" value="ECO:0007669"/>
    <property type="project" value="InterPro"/>
</dbReference>
<comment type="caution">
    <text evidence="7">The sequence shown here is derived from an EMBL/GenBank/DDBJ whole genome shotgun (WGS) entry which is preliminary data.</text>
</comment>
<dbReference type="SUPFAM" id="SSF50331">
    <property type="entry name" value="MOP-like"/>
    <property type="match status" value="1"/>
</dbReference>
<keyword evidence="1" id="KW-0813">Transport</keyword>
<dbReference type="Proteomes" id="UP000324159">
    <property type="component" value="Unassembled WGS sequence"/>
</dbReference>
<gene>
    <name evidence="7" type="ORF">EDC39_11385</name>
</gene>
<evidence type="ECO:0000256" key="4">
    <source>
        <dbReference type="ARBA" id="ARBA00022840"/>
    </source>
</evidence>
<dbReference type="GO" id="GO:0016020">
    <property type="term" value="C:membrane"/>
    <property type="evidence" value="ECO:0007669"/>
    <property type="project" value="InterPro"/>
</dbReference>
<sequence>MSRLLCQLQRPLPHFVLDVELQIEPGVTVLLGPNGAGKSSLLRLLAGLDRPRHGRIRLGERILFDAERGICLPPERRAVGMVFQDLALFPHLDVRGNIEFGLKLRGIGGGPRREKVAELLRQLGIAHLAGRRVTTLSGGERQKVALARTLATGPQLLLLDEPTAALDPAARGEIRRWLQGVLLGLRIPTLLVTHDAEEVAHFRKRVAVMEQGRIVQHGSYHQLLREPQSDFVARFAGINVIAGRVVDNGDGRSFVSDNGLRLQGDFCTGEPGPATLAVAPWEVALFHQPPGGSPRNVIAGQVQELVVLGDRVRVTLTGREKIVAEISLRSWEQMGRFREGTRLHAVFKAQEARVMNV</sequence>